<sequence>MAQRPPVGRLLVSPEVAAEVDARRIDVILAARLELTKTEIHNAIVRVGLRHIDEVAALLREGTTDDQ</sequence>
<accession>A0A7W7S174</accession>
<dbReference type="EMBL" id="JACHJU010000003">
    <property type="protein sequence ID" value="MBB4941900.1"/>
    <property type="molecule type" value="Genomic_DNA"/>
</dbReference>
<evidence type="ECO:0008006" key="3">
    <source>
        <dbReference type="Google" id="ProtNLM"/>
    </source>
</evidence>
<evidence type="ECO:0000313" key="1">
    <source>
        <dbReference type="EMBL" id="MBB4941900.1"/>
    </source>
</evidence>
<dbReference type="InterPro" id="IPR058276">
    <property type="entry name" value="DUF7970"/>
</dbReference>
<comment type="caution">
    <text evidence="1">The sequence shown here is derived from an EMBL/GenBank/DDBJ whole genome shotgun (WGS) entry which is preliminary data.</text>
</comment>
<protein>
    <recommendedName>
        <fullName evidence="3">ANTAR domain-containing protein</fullName>
    </recommendedName>
</protein>
<name>A0A7W7S174_9ACTN</name>
<dbReference type="Proteomes" id="UP000534286">
    <property type="component" value="Unassembled WGS sequence"/>
</dbReference>
<dbReference type="RefSeq" id="WP_345006311.1">
    <property type="nucleotide sequence ID" value="NZ_BAABEK010000167.1"/>
</dbReference>
<dbReference type="AlphaFoldDB" id="A0A7W7S174"/>
<proteinExistence type="predicted"/>
<gene>
    <name evidence="1" type="ORF">FHR32_006286</name>
</gene>
<dbReference type="Pfam" id="PF25925">
    <property type="entry name" value="DUF7970"/>
    <property type="match status" value="1"/>
</dbReference>
<reference evidence="1 2" key="1">
    <citation type="submission" date="2020-08" db="EMBL/GenBank/DDBJ databases">
        <title>Sequencing the genomes of 1000 actinobacteria strains.</title>
        <authorList>
            <person name="Klenk H.-P."/>
        </authorList>
    </citation>
    <scope>NUCLEOTIDE SEQUENCE [LARGE SCALE GENOMIC DNA]</scope>
    <source>
        <strain evidence="1 2">DSM 43023</strain>
    </source>
</reference>
<evidence type="ECO:0000313" key="2">
    <source>
        <dbReference type="Proteomes" id="UP000534286"/>
    </source>
</evidence>
<keyword evidence="2" id="KW-1185">Reference proteome</keyword>
<organism evidence="1 2">
    <name type="scientific">Streptosporangium album</name>
    <dbReference type="NCBI Taxonomy" id="47479"/>
    <lineage>
        <taxon>Bacteria</taxon>
        <taxon>Bacillati</taxon>
        <taxon>Actinomycetota</taxon>
        <taxon>Actinomycetes</taxon>
        <taxon>Streptosporangiales</taxon>
        <taxon>Streptosporangiaceae</taxon>
        <taxon>Streptosporangium</taxon>
    </lineage>
</organism>